<accession>A0A1M5WV78</accession>
<dbReference type="Pfam" id="PF02321">
    <property type="entry name" value="OEP"/>
    <property type="match status" value="2"/>
</dbReference>
<comment type="subcellular location">
    <subcellularLocation>
        <location evidence="1">Cell outer membrane</location>
    </subcellularLocation>
</comment>
<protein>
    <submittedName>
        <fullName evidence="9">Outer membrane protein TolC</fullName>
    </submittedName>
</protein>
<dbReference type="Gene3D" id="1.20.1600.10">
    <property type="entry name" value="Outer membrane efflux proteins (OEP)"/>
    <property type="match status" value="1"/>
</dbReference>
<dbReference type="InterPro" id="IPR051906">
    <property type="entry name" value="TolC-like"/>
</dbReference>
<feature type="coiled-coil region" evidence="8">
    <location>
        <begin position="167"/>
        <end position="225"/>
    </location>
</feature>
<gene>
    <name evidence="9" type="ORF">SAMN05444281_2683</name>
</gene>
<dbReference type="STRING" id="1195760.SAMN05444281_2683"/>
<evidence type="ECO:0000256" key="7">
    <source>
        <dbReference type="ARBA" id="ARBA00023237"/>
    </source>
</evidence>
<keyword evidence="6" id="KW-0472">Membrane</keyword>
<evidence type="ECO:0000313" key="10">
    <source>
        <dbReference type="Proteomes" id="UP000184109"/>
    </source>
</evidence>
<dbReference type="SUPFAM" id="SSF56954">
    <property type="entry name" value="Outer membrane efflux proteins (OEP)"/>
    <property type="match status" value="1"/>
</dbReference>
<dbReference type="OrthoDB" id="367883at2"/>
<evidence type="ECO:0000256" key="1">
    <source>
        <dbReference type="ARBA" id="ARBA00004442"/>
    </source>
</evidence>
<keyword evidence="7" id="KW-0998">Cell outer membrane</keyword>
<keyword evidence="3" id="KW-0813">Transport</keyword>
<dbReference type="RefSeq" id="WP_084730292.1">
    <property type="nucleotide sequence ID" value="NZ_BMEN01000007.1"/>
</dbReference>
<proteinExistence type="inferred from homology"/>
<sequence>MKKNFIIYLCFLTYLIVPAQEKVQTQVLDSIKTNFSLQEAIEFALKNNRTAQNANYDIEAAKQQKWETTAIGLPQINGKIEYTNALKQQFPGVDFNGDGTIDFGAKQNITPTVTLTQLIFDGSYIVGLQSAKVFLAISENAKAKTDQEITKGVTSAYSNVLLTEESIKLIKKNIESIEGNLKESKAMLQNGFAEEEDIEQLQITLNNLKSNLESLERMHEISLKLLRLTLGFTEDVSLTLTQDLQTLITETKEQPTTFTDFSVFNNIDYKIAENETTSKKLLYKLEQAKLLPSISGFLTGNYIGNSNSFTFLQSSQSWIPTAMFGVTVDIPIFSSFASGAKRKRAKIEWLKSQNNLIDMEEQIQINYQTIQSDLDLAINTLDNKKQNLKLAQRIENKNNIKYKEGIASSFELRQAQMQLYSSQQEYLQAMVNVINKKAELNALQN</sequence>
<keyword evidence="5" id="KW-0812">Transmembrane</keyword>
<dbReference type="InterPro" id="IPR003423">
    <property type="entry name" value="OMP_efflux"/>
</dbReference>
<reference evidence="10" key="1">
    <citation type="submission" date="2016-11" db="EMBL/GenBank/DDBJ databases">
        <authorList>
            <person name="Varghese N."/>
            <person name="Submissions S."/>
        </authorList>
    </citation>
    <scope>NUCLEOTIDE SEQUENCE [LARGE SCALE GENOMIC DNA]</scope>
    <source>
        <strain evidence="10">DSM 100572</strain>
    </source>
</reference>
<keyword evidence="10" id="KW-1185">Reference proteome</keyword>
<dbReference type="GO" id="GO:1990281">
    <property type="term" value="C:efflux pump complex"/>
    <property type="evidence" value="ECO:0007669"/>
    <property type="project" value="TreeGrafter"/>
</dbReference>
<dbReference type="AlphaFoldDB" id="A0A1M5WV78"/>
<dbReference type="GO" id="GO:0009279">
    <property type="term" value="C:cell outer membrane"/>
    <property type="evidence" value="ECO:0007669"/>
    <property type="project" value="UniProtKB-SubCell"/>
</dbReference>
<evidence type="ECO:0000313" key="9">
    <source>
        <dbReference type="EMBL" id="SHH91516.1"/>
    </source>
</evidence>
<evidence type="ECO:0000256" key="3">
    <source>
        <dbReference type="ARBA" id="ARBA00022448"/>
    </source>
</evidence>
<dbReference type="EMBL" id="FQXQ01000007">
    <property type="protein sequence ID" value="SHH91516.1"/>
    <property type="molecule type" value="Genomic_DNA"/>
</dbReference>
<evidence type="ECO:0000256" key="4">
    <source>
        <dbReference type="ARBA" id="ARBA00022452"/>
    </source>
</evidence>
<name>A0A1M5WV78_9FLAO</name>
<organism evidence="9 10">
    <name type="scientific">Wenyingzhuangia marina</name>
    <dbReference type="NCBI Taxonomy" id="1195760"/>
    <lineage>
        <taxon>Bacteria</taxon>
        <taxon>Pseudomonadati</taxon>
        <taxon>Bacteroidota</taxon>
        <taxon>Flavobacteriia</taxon>
        <taxon>Flavobacteriales</taxon>
        <taxon>Flavobacteriaceae</taxon>
        <taxon>Wenyingzhuangia</taxon>
    </lineage>
</organism>
<evidence type="ECO:0000256" key="6">
    <source>
        <dbReference type="ARBA" id="ARBA00023136"/>
    </source>
</evidence>
<dbReference type="Proteomes" id="UP000184109">
    <property type="component" value="Unassembled WGS sequence"/>
</dbReference>
<dbReference type="PANTHER" id="PTHR30026">
    <property type="entry name" value="OUTER MEMBRANE PROTEIN TOLC"/>
    <property type="match status" value="1"/>
</dbReference>
<dbReference type="GO" id="GO:0015562">
    <property type="term" value="F:efflux transmembrane transporter activity"/>
    <property type="evidence" value="ECO:0007669"/>
    <property type="project" value="InterPro"/>
</dbReference>
<dbReference type="GO" id="GO:0015288">
    <property type="term" value="F:porin activity"/>
    <property type="evidence" value="ECO:0007669"/>
    <property type="project" value="TreeGrafter"/>
</dbReference>
<keyword evidence="4" id="KW-1134">Transmembrane beta strand</keyword>
<dbReference type="PANTHER" id="PTHR30026:SF20">
    <property type="entry name" value="OUTER MEMBRANE PROTEIN TOLC"/>
    <property type="match status" value="1"/>
</dbReference>
<evidence type="ECO:0000256" key="8">
    <source>
        <dbReference type="SAM" id="Coils"/>
    </source>
</evidence>
<comment type="similarity">
    <text evidence="2">Belongs to the outer membrane factor (OMF) (TC 1.B.17) family.</text>
</comment>
<evidence type="ECO:0000256" key="5">
    <source>
        <dbReference type="ARBA" id="ARBA00022692"/>
    </source>
</evidence>
<keyword evidence="8" id="KW-0175">Coiled coil</keyword>
<evidence type="ECO:0000256" key="2">
    <source>
        <dbReference type="ARBA" id="ARBA00007613"/>
    </source>
</evidence>